<evidence type="ECO:0000313" key="4">
    <source>
        <dbReference type="Proteomes" id="UP001174677"/>
    </source>
</evidence>
<dbReference type="Pfam" id="PF11282">
    <property type="entry name" value="DUF3082"/>
    <property type="match status" value="1"/>
</dbReference>
<gene>
    <name evidence="3" type="ORF">P3X46_006873</name>
</gene>
<reference evidence="3" key="1">
    <citation type="journal article" date="2023" name="Plant Biotechnol. J.">
        <title>Chromosome-level wild Hevea brasiliensis genome provides new tools for genomic-assisted breeding and valuable loci to elevate rubber yield.</title>
        <authorList>
            <person name="Cheng H."/>
            <person name="Song X."/>
            <person name="Hu Y."/>
            <person name="Wu T."/>
            <person name="Yang Q."/>
            <person name="An Z."/>
            <person name="Feng S."/>
            <person name="Deng Z."/>
            <person name="Wu W."/>
            <person name="Zeng X."/>
            <person name="Tu M."/>
            <person name="Wang X."/>
            <person name="Huang H."/>
        </authorList>
    </citation>
    <scope>NUCLEOTIDE SEQUENCE</scope>
    <source>
        <strain evidence="3">MT/VB/25A 57/8</strain>
    </source>
</reference>
<evidence type="ECO:0000256" key="1">
    <source>
        <dbReference type="SAM" id="MobiDB-lite"/>
    </source>
</evidence>
<comment type="caution">
    <text evidence="3">The sequence shown here is derived from an EMBL/GenBank/DDBJ whole genome shotgun (WGS) entry which is preliminary data.</text>
</comment>
<accession>A0ABQ9MSN7</accession>
<feature type="transmembrane region" description="Helical" evidence="2">
    <location>
        <begin position="205"/>
        <end position="228"/>
    </location>
</feature>
<keyword evidence="2" id="KW-1133">Transmembrane helix</keyword>
<keyword evidence="4" id="KW-1185">Reference proteome</keyword>
<evidence type="ECO:0000313" key="3">
    <source>
        <dbReference type="EMBL" id="KAJ9182943.1"/>
    </source>
</evidence>
<protein>
    <recommendedName>
        <fullName evidence="5">Transmembrane protein</fullName>
    </recommendedName>
</protein>
<keyword evidence="2" id="KW-0812">Transmembrane</keyword>
<dbReference type="PANTHER" id="PTHR35733:SF1">
    <property type="entry name" value="OS02G0307800 PROTEIN"/>
    <property type="match status" value="1"/>
</dbReference>
<feature type="transmembrane region" description="Helical" evidence="2">
    <location>
        <begin position="92"/>
        <end position="112"/>
    </location>
</feature>
<dbReference type="EMBL" id="JARPOI010000004">
    <property type="protein sequence ID" value="KAJ9182943.1"/>
    <property type="molecule type" value="Genomic_DNA"/>
</dbReference>
<dbReference type="InterPro" id="IPR021434">
    <property type="entry name" value="DUF3082"/>
</dbReference>
<feature type="region of interest" description="Disordered" evidence="1">
    <location>
        <begin position="241"/>
        <end position="283"/>
    </location>
</feature>
<dbReference type="PANTHER" id="PTHR35733">
    <property type="entry name" value="OS02G0307800 PROTEIN"/>
    <property type="match status" value="1"/>
</dbReference>
<feature type="compositionally biased region" description="Polar residues" evidence="1">
    <location>
        <begin position="251"/>
        <end position="283"/>
    </location>
</feature>
<dbReference type="Proteomes" id="UP001174677">
    <property type="component" value="Chromosome 4"/>
</dbReference>
<keyword evidence="2" id="KW-0472">Membrane</keyword>
<sequence length="283" mass="30822">MLHCHHHTLSPQFFPLSLHHHSPSFTRTCFYKPTSLFSFSALPRPRPDLWFAQLPDPATTTAPITPPEEGGPIELPLSSPSIFATTDDPSPLQVATSVLLTGAIAVFLFRSIRRRAKRAKELRFRSSGAKKTMKEEALDSLKAMGSASIDAKKPPSPVQAFLGGISAAVIALILYKFTTTIEIALSRQTMSDNFSVRQITITIRTIINGLCYLATFVFGINSVGLFLYSAQLAINSFMEDSTSEEIESKGNEQSGALNSTTESPAGSAELNSSQRDQNPDNSQ</sequence>
<evidence type="ECO:0000256" key="2">
    <source>
        <dbReference type="SAM" id="Phobius"/>
    </source>
</evidence>
<name>A0ABQ9MSN7_HEVBR</name>
<proteinExistence type="predicted"/>
<organism evidence="3 4">
    <name type="scientific">Hevea brasiliensis</name>
    <name type="common">Para rubber tree</name>
    <name type="synonym">Siphonia brasiliensis</name>
    <dbReference type="NCBI Taxonomy" id="3981"/>
    <lineage>
        <taxon>Eukaryota</taxon>
        <taxon>Viridiplantae</taxon>
        <taxon>Streptophyta</taxon>
        <taxon>Embryophyta</taxon>
        <taxon>Tracheophyta</taxon>
        <taxon>Spermatophyta</taxon>
        <taxon>Magnoliopsida</taxon>
        <taxon>eudicotyledons</taxon>
        <taxon>Gunneridae</taxon>
        <taxon>Pentapetalae</taxon>
        <taxon>rosids</taxon>
        <taxon>fabids</taxon>
        <taxon>Malpighiales</taxon>
        <taxon>Euphorbiaceae</taxon>
        <taxon>Crotonoideae</taxon>
        <taxon>Micrandreae</taxon>
        <taxon>Hevea</taxon>
    </lineage>
</organism>
<evidence type="ECO:0008006" key="5">
    <source>
        <dbReference type="Google" id="ProtNLM"/>
    </source>
</evidence>